<reference evidence="3 4" key="2">
    <citation type="submission" date="2020-07" db="EMBL/GenBank/DDBJ databases">
        <title>Genome of starter culture bacteria Kocuria salsicia reveals its technological properties and safety for usage in meat industry.</title>
        <authorList>
            <person name="Michael M."/>
            <person name="Konstantin K."/>
            <person name="Evgenii K."/>
            <person name="Galina S."/>
            <person name="Oksana K."/>
            <person name="Andrei L."/>
        </authorList>
    </citation>
    <scope>NUCLEOTIDE SEQUENCE [LARGE SCALE GENOMIC DNA]</scope>
    <source>
        <strain evidence="3 4">80</strain>
    </source>
</reference>
<protein>
    <submittedName>
        <fullName evidence="3">Uncharacterized protein</fullName>
    </submittedName>
</protein>
<feature type="region of interest" description="Disordered" evidence="1">
    <location>
        <begin position="96"/>
        <end position="133"/>
    </location>
</feature>
<evidence type="ECO:0000256" key="2">
    <source>
        <dbReference type="SAM" id="Phobius"/>
    </source>
</evidence>
<evidence type="ECO:0000256" key="1">
    <source>
        <dbReference type="SAM" id="MobiDB-lite"/>
    </source>
</evidence>
<keyword evidence="2" id="KW-0812">Transmembrane</keyword>
<sequence>MLRSVALGAGLVVLSSSATVLVAAQMYRMAPAATAPALAALYLLKVLVLGWVLLAVGAPGWLASRAFAVTVLAGLVLSTALFALLVRHVTAGMTDRPEPALSGADGGANRPLGGIPQIREATGGPHHHESETS</sequence>
<feature type="transmembrane region" description="Helical" evidence="2">
    <location>
        <begin position="66"/>
        <end position="86"/>
    </location>
</feature>
<proteinExistence type="predicted"/>
<keyword evidence="2" id="KW-1133">Transmembrane helix</keyword>
<gene>
    <name evidence="3" type="ORF">CIB50_0002201</name>
</gene>
<dbReference type="RefSeq" id="WP_144066427.1">
    <property type="nucleotide sequence ID" value="NZ_CP059343.1"/>
</dbReference>
<accession>A0A7D7Q4K3</accession>
<dbReference type="Proteomes" id="UP000216825">
    <property type="component" value="Chromosome"/>
</dbReference>
<reference evidence="4" key="1">
    <citation type="submission" date="2017-08" db="EMBL/GenBank/DDBJ databases">
        <title>Draft Genome Sequence of Kocuria varians 80.</title>
        <authorList>
            <person name="Minaev M."/>
            <person name="Kurbakov K.A."/>
            <person name="Solodovnikova G.I."/>
            <person name="Kuznetsova O.A."/>
            <person name="Lisitsyn A.B."/>
        </authorList>
    </citation>
    <scope>NUCLEOTIDE SEQUENCE [LARGE SCALE GENOMIC DNA]</scope>
    <source>
        <strain evidence="4">80</strain>
    </source>
</reference>
<name>A0A7D7Q4K3_KOCVA</name>
<dbReference type="KEGG" id="kvr:CIB50_0002201"/>
<evidence type="ECO:0000313" key="3">
    <source>
        <dbReference type="EMBL" id="QMS57458.1"/>
    </source>
</evidence>
<dbReference type="EMBL" id="CP059343">
    <property type="protein sequence ID" value="QMS57458.1"/>
    <property type="molecule type" value="Genomic_DNA"/>
</dbReference>
<keyword evidence="4" id="KW-1185">Reference proteome</keyword>
<dbReference type="AlphaFoldDB" id="A0A7D7Q4K3"/>
<evidence type="ECO:0000313" key="4">
    <source>
        <dbReference type="Proteomes" id="UP000216825"/>
    </source>
</evidence>
<feature type="transmembrane region" description="Helical" evidence="2">
    <location>
        <begin position="33"/>
        <end position="54"/>
    </location>
</feature>
<organism evidence="3 4">
    <name type="scientific">Kocuria varians</name>
    <name type="common">Micrococcus varians</name>
    <dbReference type="NCBI Taxonomy" id="1272"/>
    <lineage>
        <taxon>Bacteria</taxon>
        <taxon>Bacillati</taxon>
        <taxon>Actinomycetota</taxon>
        <taxon>Actinomycetes</taxon>
        <taxon>Micrococcales</taxon>
        <taxon>Micrococcaceae</taxon>
        <taxon>Kocuria</taxon>
    </lineage>
</organism>
<keyword evidence="2" id="KW-0472">Membrane</keyword>